<dbReference type="InterPro" id="IPR023346">
    <property type="entry name" value="Lysozyme-like_dom_sf"/>
</dbReference>
<evidence type="ECO:0000313" key="3">
    <source>
        <dbReference type="EMBL" id="STZ13657.1"/>
    </source>
</evidence>
<name>A0A1S9ZUE4_9GAMM</name>
<evidence type="ECO:0000313" key="5">
    <source>
        <dbReference type="Proteomes" id="UP000255279"/>
    </source>
</evidence>
<gene>
    <name evidence="2" type="ORF">B0181_11155</name>
    <name evidence="3" type="ORF">NCTC10293_01235</name>
</gene>
<evidence type="ECO:0000259" key="1">
    <source>
        <dbReference type="Pfam" id="PF01464"/>
    </source>
</evidence>
<sequence length="236" mass="24968">MVIDAALMTACAPNVPTPISYAITKTESNFNPYAIGVNKGAKGLARQPRSYQEAVQAAYRLRAEGKNFDVGLAQINITNFGWLGLSIEKAFNPCENLKAMQKVYLNCLSRFGGGSGQGTPMQRAFSCYNTGNASRGFRNGYVTKVTNHYNAVMQAAGKLPSYAAQPASITVSIPKSVPAAGVLSAANISASQSSATSPEDAVVSNSATDLIAADHSPRVIEAKQAAAWDVFFDFVD</sequence>
<evidence type="ECO:0000313" key="4">
    <source>
        <dbReference type="Proteomes" id="UP000190435"/>
    </source>
</evidence>
<dbReference type="RefSeq" id="WP_115338127.1">
    <property type="nucleotide sequence ID" value="NZ_CAACXO010000001.1"/>
</dbReference>
<dbReference type="CDD" id="cd16892">
    <property type="entry name" value="LT_VirB1-like"/>
    <property type="match status" value="1"/>
</dbReference>
<proteinExistence type="predicted"/>
<dbReference type="Proteomes" id="UP000190435">
    <property type="component" value="Unassembled WGS sequence"/>
</dbReference>
<dbReference type="EMBL" id="MUXU01000086">
    <property type="protein sequence ID" value="OOR87124.1"/>
    <property type="molecule type" value="Genomic_DNA"/>
</dbReference>
<accession>A0A1S9ZUE4</accession>
<dbReference type="SUPFAM" id="SSF53955">
    <property type="entry name" value="Lysozyme-like"/>
    <property type="match status" value="1"/>
</dbReference>
<reference evidence="3 5" key="2">
    <citation type="submission" date="2018-06" db="EMBL/GenBank/DDBJ databases">
        <authorList>
            <consortium name="Pathogen Informatics"/>
            <person name="Doyle S."/>
        </authorList>
    </citation>
    <scope>NUCLEOTIDE SEQUENCE [LARGE SCALE GENOMIC DNA]</scope>
    <source>
        <strain evidence="3 5">NCTC10293</strain>
    </source>
</reference>
<dbReference type="EMBL" id="UGQE01000002">
    <property type="protein sequence ID" value="STZ13657.1"/>
    <property type="molecule type" value="Genomic_DNA"/>
</dbReference>
<feature type="domain" description="Transglycosylase SLT" evidence="1">
    <location>
        <begin position="8"/>
        <end position="137"/>
    </location>
</feature>
<protein>
    <submittedName>
        <fullName evidence="3">Type IV secretion system lytic transglycosylase VirB1</fullName>
    </submittedName>
</protein>
<dbReference type="Proteomes" id="UP000255279">
    <property type="component" value="Unassembled WGS sequence"/>
</dbReference>
<dbReference type="STRING" id="34060.B0181_11155"/>
<keyword evidence="4" id="KW-1185">Reference proteome</keyword>
<organism evidence="2 4">
    <name type="scientific">Moraxella caviae</name>
    <dbReference type="NCBI Taxonomy" id="34060"/>
    <lineage>
        <taxon>Bacteria</taxon>
        <taxon>Pseudomonadati</taxon>
        <taxon>Pseudomonadota</taxon>
        <taxon>Gammaproteobacteria</taxon>
        <taxon>Moraxellales</taxon>
        <taxon>Moraxellaceae</taxon>
        <taxon>Moraxella</taxon>
    </lineage>
</organism>
<dbReference type="Gene3D" id="1.10.530.10">
    <property type="match status" value="1"/>
</dbReference>
<dbReference type="Pfam" id="PF01464">
    <property type="entry name" value="SLT"/>
    <property type="match status" value="1"/>
</dbReference>
<evidence type="ECO:0000313" key="2">
    <source>
        <dbReference type="EMBL" id="OOR87124.1"/>
    </source>
</evidence>
<dbReference type="AlphaFoldDB" id="A0A1S9ZUE4"/>
<dbReference type="OrthoDB" id="9808681at2"/>
<dbReference type="InterPro" id="IPR008258">
    <property type="entry name" value="Transglycosylase_SLT_dom_1"/>
</dbReference>
<reference evidence="2 4" key="1">
    <citation type="submission" date="2017-02" db="EMBL/GenBank/DDBJ databases">
        <title>Draft genome sequence of Moraxella caviae CCUG 355 type strain.</title>
        <authorList>
            <person name="Engstrom-Jakobsson H."/>
            <person name="Salva-Serra F."/>
            <person name="Thorell K."/>
            <person name="Gonzales-Siles L."/>
            <person name="Karlsson R."/>
            <person name="Boulund F."/>
            <person name="Engstrand L."/>
            <person name="Moore E."/>
        </authorList>
    </citation>
    <scope>NUCLEOTIDE SEQUENCE [LARGE SCALE GENOMIC DNA]</scope>
    <source>
        <strain evidence="2 4">CCUG 355</strain>
    </source>
</reference>